<keyword evidence="5 7" id="KW-1133">Transmembrane helix</keyword>
<evidence type="ECO:0000313" key="9">
    <source>
        <dbReference type="Proteomes" id="UP000640725"/>
    </source>
</evidence>
<feature type="transmembrane region" description="Helical" evidence="7">
    <location>
        <begin position="357"/>
        <end position="376"/>
    </location>
</feature>
<dbReference type="EMBL" id="JADEWU010000041">
    <property type="protein sequence ID" value="MBE9144847.1"/>
    <property type="molecule type" value="Genomic_DNA"/>
</dbReference>
<evidence type="ECO:0000256" key="5">
    <source>
        <dbReference type="ARBA" id="ARBA00022989"/>
    </source>
</evidence>
<dbReference type="RefSeq" id="WP_193870345.1">
    <property type="nucleotide sequence ID" value="NZ_JADEWU010000041.1"/>
</dbReference>
<evidence type="ECO:0000313" key="8">
    <source>
        <dbReference type="EMBL" id="MBE9144847.1"/>
    </source>
</evidence>
<feature type="transmembrane region" description="Helical" evidence="7">
    <location>
        <begin position="146"/>
        <end position="165"/>
    </location>
</feature>
<feature type="transmembrane region" description="Helical" evidence="7">
    <location>
        <begin position="416"/>
        <end position="436"/>
    </location>
</feature>
<evidence type="ECO:0000256" key="4">
    <source>
        <dbReference type="ARBA" id="ARBA00022692"/>
    </source>
</evidence>
<feature type="transmembrane region" description="Helical" evidence="7">
    <location>
        <begin position="171"/>
        <end position="189"/>
    </location>
</feature>
<evidence type="ECO:0000256" key="6">
    <source>
        <dbReference type="ARBA" id="ARBA00023136"/>
    </source>
</evidence>
<feature type="transmembrane region" description="Helical" evidence="7">
    <location>
        <begin position="382"/>
        <end position="404"/>
    </location>
</feature>
<keyword evidence="3" id="KW-1003">Cell membrane</keyword>
<dbReference type="InterPro" id="IPR050833">
    <property type="entry name" value="Poly_Biosynth_Transport"/>
</dbReference>
<proteinExistence type="inferred from homology"/>
<dbReference type="PANTHER" id="PTHR30250:SF10">
    <property type="entry name" value="LIPOPOLYSACCHARIDE BIOSYNTHESIS PROTEIN WZXC"/>
    <property type="match status" value="1"/>
</dbReference>
<comment type="caution">
    <text evidence="8">The sequence shown here is derived from an EMBL/GenBank/DDBJ whole genome shotgun (WGS) entry which is preliminary data.</text>
</comment>
<evidence type="ECO:0000256" key="7">
    <source>
        <dbReference type="SAM" id="Phobius"/>
    </source>
</evidence>
<dbReference type="PANTHER" id="PTHR30250">
    <property type="entry name" value="PST FAMILY PREDICTED COLANIC ACID TRANSPORTER"/>
    <property type="match status" value="1"/>
</dbReference>
<sequence length="446" mass="49968">MASLSKQAIQGTIWTLFGYGGSQVLRFGGNLILTRLLVPELFGLMALVNTFIIGLNLFSDIGIRPSIIRSQRGDDPEFLNTAWTIQVFRGFGLWITCLLIAAPIASFYNEPQLLWITPIVGFGTVISGFNSTALATLNRNLALGKLTVYDFVIQITSLSVMGVWAWINPTIWALISGTLIGSFLGLIRSHLLNEGSPNRFAWDKKALEEIFSFGRWIFLSTAMTFLATQSDRLILGKLISLEKLGIYTVAYTFADLPRQLLNKISSQVLFPVFSKQMDIPRENLRKKILKKRWFILIGLGLLITVFFGFGDLIILALYDDRYKQAAWMLPILSLGLWPVVLCSSLDKILYAIGKPQYSTVGYFLKFCYMMILLPLSFKAFNILGVIITIACNDIPYYIVVNYGLWINKVSLIKQDLEASLVLIILVITVLGIRYQIGLGLPFAQAL</sequence>
<reference evidence="8 9" key="1">
    <citation type="submission" date="2020-10" db="EMBL/GenBank/DDBJ databases">
        <authorList>
            <person name="Castelo-Branco R."/>
            <person name="Eusebio N."/>
            <person name="Adriana R."/>
            <person name="Vieira A."/>
            <person name="Brugerolle De Fraissinette N."/>
            <person name="Rezende De Castro R."/>
            <person name="Schneider M.P."/>
            <person name="Vasconcelos V."/>
            <person name="Leao P.N."/>
        </authorList>
    </citation>
    <scope>NUCLEOTIDE SEQUENCE [LARGE SCALE GENOMIC DNA]</scope>
    <source>
        <strain evidence="8 9">LEGE 06226</strain>
    </source>
</reference>
<feature type="transmembrane region" description="Helical" evidence="7">
    <location>
        <begin position="41"/>
        <end position="63"/>
    </location>
</feature>
<keyword evidence="9" id="KW-1185">Reference proteome</keyword>
<comment type="subcellular location">
    <subcellularLocation>
        <location evidence="1">Cell membrane</location>
        <topology evidence="1">Multi-pass membrane protein</topology>
    </subcellularLocation>
</comment>
<feature type="transmembrane region" description="Helical" evidence="7">
    <location>
        <begin position="324"/>
        <end position="345"/>
    </location>
</feature>
<dbReference type="Pfam" id="PF13440">
    <property type="entry name" value="Polysacc_synt_3"/>
    <property type="match status" value="1"/>
</dbReference>
<protein>
    <submittedName>
        <fullName evidence="8">Oligosaccharide flippase family protein</fullName>
    </submittedName>
</protein>
<organism evidence="8 9">
    <name type="scientific">Planktothrix mougeotii LEGE 06226</name>
    <dbReference type="NCBI Taxonomy" id="1828728"/>
    <lineage>
        <taxon>Bacteria</taxon>
        <taxon>Bacillati</taxon>
        <taxon>Cyanobacteriota</taxon>
        <taxon>Cyanophyceae</taxon>
        <taxon>Oscillatoriophycideae</taxon>
        <taxon>Oscillatoriales</taxon>
        <taxon>Microcoleaceae</taxon>
        <taxon>Planktothrix</taxon>
    </lineage>
</organism>
<dbReference type="Proteomes" id="UP000640725">
    <property type="component" value="Unassembled WGS sequence"/>
</dbReference>
<evidence type="ECO:0000256" key="2">
    <source>
        <dbReference type="ARBA" id="ARBA00007430"/>
    </source>
</evidence>
<keyword evidence="6 7" id="KW-0472">Membrane</keyword>
<feature type="transmembrane region" description="Helical" evidence="7">
    <location>
        <begin position="293"/>
        <end position="318"/>
    </location>
</feature>
<keyword evidence="4 7" id="KW-0812">Transmembrane</keyword>
<evidence type="ECO:0000256" key="1">
    <source>
        <dbReference type="ARBA" id="ARBA00004651"/>
    </source>
</evidence>
<accession>A0ABR9UEF4</accession>
<feature type="transmembrane region" description="Helical" evidence="7">
    <location>
        <begin position="91"/>
        <end position="108"/>
    </location>
</feature>
<evidence type="ECO:0000256" key="3">
    <source>
        <dbReference type="ARBA" id="ARBA00022475"/>
    </source>
</evidence>
<comment type="similarity">
    <text evidence="2">Belongs to the polysaccharide synthase family.</text>
</comment>
<name>A0ABR9UEF4_9CYAN</name>
<feature type="transmembrane region" description="Helical" evidence="7">
    <location>
        <begin position="114"/>
        <end position="134"/>
    </location>
</feature>
<gene>
    <name evidence="8" type="ORF">IQ236_16715</name>
</gene>